<accession>A0AAE0CJD2</accession>
<gene>
    <name evidence="2" type="ORF">Ddye_013147</name>
</gene>
<dbReference type="EMBL" id="JANJYI010000004">
    <property type="protein sequence ID" value="KAK2653291.1"/>
    <property type="molecule type" value="Genomic_DNA"/>
</dbReference>
<keyword evidence="1" id="KW-1133">Transmembrane helix</keyword>
<name>A0AAE0CJD2_9ROSI</name>
<protein>
    <submittedName>
        <fullName evidence="2">Uncharacterized protein</fullName>
    </submittedName>
</protein>
<evidence type="ECO:0000256" key="1">
    <source>
        <dbReference type="SAM" id="Phobius"/>
    </source>
</evidence>
<reference evidence="2" key="1">
    <citation type="journal article" date="2023" name="Plant J.">
        <title>Genome sequences and population genomics provide insights into the demographic history, inbreeding, and mutation load of two 'living fossil' tree species of Dipteronia.</title>
        <authorList>
            <person name="Feng Y."/>
            <person name="Comes H.P."/>
            <person name="Chen J."/>
            <person name="Zhu S."/>
            <person name="Lu R."/>
            <person name="Zhang X."/>
            <person name="Li P."/>
            <person name="Qiu J."/>
            <person name="Olsen K.M."/>
            <person name="Qiu Y."/>
        </authorList>
    </citation>
    <scope>NUCLEOTIDE SEQUENCE</scope>
    <source>
        <strain evidence="2">KIB01</strain>
    </source>
</reference>
<evidence type="ECO:0000313" key="3">
    <source>
        <dbReference type="Proteomes" id="UP001280121"/>
    </source>
</evidence>
<proteinExistence type="predicted"/>
<keyword evidence="1" id="KW-0812">Transmembrane</keyword>
<comment type="caution">
    <text evidence="2">The sequence shown here is derived from an EMBL/GenBank/DDBJ whole genome shotgun (WGS) entry which is preliminary data.</text>
</comment>
<organism evidence="2 3">
    <name type="scientific">Dipteronia dyeriana</name>
    <dbReference type="NCBI Taxonomy" id="168575"/>
    <lineage>
        <taxon>Eukaryota</taxon>
        <taxon>Viridiplantae</taxon>
        <taxon>Streptophyta</taxon>
        <taxon>Embryophyta</taxon>
        <taxon>Tracheophyta</taxon>
        <taxon>Spermatophyta</taxon>
        <taxon>Magnoliopsida</taxon>
        <taxon>eudicotyledons</taxon>
        <taxon>Gunneridae</taxon>
        <taxon>Pentapetalae</taxon>
        <taxon>rosids</taxon>
        <taxon>malvids</taxon>
        <taxon>Sapindales</taxon>
        <taxon>Sapindaceae</taxon>
        <taxon>Hippocastanoideae</taxon>
        <taxon>Acereae</taxon>
        <taxon>Dipteronia</taxon>
    </lineage>
</organism>
<feature type="transmembrane region" description="Helical" evidence="1">
    <location>
        <begin position="186"/>
        <end position="205"/>
    </location>
</feature>
<dbReference type="AlphaFoldDB" id="A0AAE0CJD2"/>
<sequence>MVGEPLLVAEDLVLRNRLDTGRILVLISDGKSISCDVKVVSENGSCMIKLVEEETKVDFLWMESFLELQKRKVEDCLVRMPKSCLEDKDEGDKDDASLLSKGCKFSKSCLENRVIIKKGNGVVALEKKQVKVTFSKLKYCFEDSFVQEDHESHLCVRAAFSFMWLVFGWGCLCVALFGWWPLGPVWLYAYPLASCFLDVVFIANAF</sequence>
<keyword evidence="3" id="KW-1185">Reference proteome</keyword>
<feature type="transmembrane region" description="Helical" evidence="1">
    <location>
        <begin position="162"/>
        <end position="180"/>
    </location>
</feature>
<evidence type="ECO:0000313" key="2">
    <source>
        <dbReference type="EMBL" id="KAK2653291.1"/>
    </source>
</evidence>
<keyword evidence="1" id="KW-0472">Membrane</keyword>
<dbReference type="Proteomes" id="UP001280121">
    <property type="component" value="Unassembled WGS sequence"/>
</dbReference>